<dbReference type="AlphaFoldDB" id="A0AAD7MXV9"/>
<dbReference type="EMBL" id="JARJLG010000153">
    <property type="protein sequence ID" value="KAJ7735605.1"/>
    <property type="molecule type" value="Genomic_DNA"/>
</dbReference>
<comment type="caution">
    <text evidence="1">The sequence shown here is derived from an EMBL/GenBank/DDBJ whole genome shotgun (WGS) entry which is preliminary data.</text>
</comment>
<reference evidence="1" key="1">
    <citation type="submission" date="2023-03" db="EMBL/GenBank/DDBJ databases">
        <title>Massive genome expansion in bonnet fungi (Mycena s.s.) driven by repeated elements and novel gene families across ecological guilds.</title>
        <authorList>
            <consortium name="Lawrence Berkeley National Laboratory"/>
            <person name="Harder C.B."/>
            <person name="Miyauchi S."/>
            <person name="Viragh M."/>
            <person name="Kuo A."/>
            <person name="Thoen E."/>
            <person name="Andreopoulos B."/>
            <person name="Lu D."/>
            <person name="Skrede I."/>
            <person name="Drula E."/>
            <person name="Henrissat B."/>
            <person name="Morin E."/>
            <person name="Kohler A."/>
            <person name="Barry K."/>
            <person name="LaButti K."/>
            <person name="Morin E."/>
            <person name="Salamov A."/>
            <person name="Lipzen A."/>
            <person name="Mereny Z."/>
            <person name="Hegedus B."/>
            <person name="Baldrian P."/>
            <person name="Stursova M."/>
            <person name="Weitz H."/>
            <person name="Taylor A."/>
            <person name="Grigoriev I.V."/>
            <person name="Nagy L.G."/>
            <person name="Martin F."/>
            <person name="Kauserud H."/>
        </authorList>
    </citation>
    <scope>NUCLEOTIDE SEQUENCE</scope>
    <source>
        <strain evidence="1">CBHHK188m</strain>
    </source>
</reference>
<organism evidence="1 2">
    <name type="scientific">Mycena maculata</name>
    <dbReference type="NCBI Taxonomy" id="230809"/>
    <lineage>
        <taxon>Eukaryota</taxon>
        <taxon>Fungi</taxon>
        <taxon>Dikarya</taxon>
        <taxon>Basidiomycota</taxon>
        <taxon>Agaricomycotina</taxon>
        <taxon>Agaricomycetes</taxon>
        <taxon>Agaricomycetidae</taxon>
        <taxon>Agaricales</taxon>
        <taxon>Marasmiineae</taxon>
        <taxon>Mycenaceae</taxon>
        <taxon>Mycena</taxon>
    </lineage>
</organism>
<evidence type="ECO:0000313" key="1">
    <source>
        <dbReference type="EMBL" id="KAJ7735605.1"/>
    </source>
</evidence>
<gene>
    <name evidence="1" type="ORF">DFH07DRAFT_110325</name>
</gene>
<protein>
    <submittedName>
        <fullName evidence="1">Uncharacterized protein</fullName>
    </submittedName>
</protein>
<evidence type="ECO:0000313" key="2">
    <source>
        <dbReference type="Proteomes" id="UP001215280"/>
    </source>
</evidence>
<sequence length="210" mass="23327">MAHAMLIIWHVQHFRGQGASAIVARYLFAGAYHTNESARIIRPILPKGSAAAPEVLITIPMLENFSKTTLELNYLCKDAFRAYEDRQEQMRTEQEKMEIKRMDRPLRYRCANLVCGIGADTGRVLQRCNGACDDDKKPSYCGKACHKPFCKAGAPCSVIDTEFTTIPAGRAAPSGSIQLPMGGITFSSSTMSPEFMKEIKEHMDDSGVFR</sequence>
<dbReference type="Proteomes" id="UP001215280">
    <property type="component" value="Unassembled WGS sequence"/>
</dbReference>
<proteinExistence type="predicted"/>
<name>A0AAD7MXV9_9AGAR</name>
<keyword evidence="2" id="KW-1185">Reference proteome</keyword>
<accession>A0AAD7MXV9</accession>